<sequence>VLQDNQHDAFWKQQQQQQQETYILVFRKDPLIISVPIDKLFGREFYFEQNCINTSVMELVHVFLEPNRAG</sequence>
<dbReference type="Proteomes" id="UP000663873">
    <property type="component" value="Unassembled WGS sequence"/>
</dbReference>
<reference evidence="1" key="1">
    <citation type="submission" date="2021-02" db="EMBL/GenBank/DDBJ databases">
        <authorList>
            <person name="Nowell W R."/>
        </authorList>
    </citation>
    <scope>NUCLEOTIDE SEQUENCE</scope>
</reference>
<gene>
    <name evidence="1" type="ORF">UJA718_LOCUS31577</name>
</gene>
<accession>A0A821CX32</accession>
<protein>
    <submittedName>
        <fullName evidence="1">Uncharacterized protein</fullName>
    </submittedName>
</protein>
<dbReference type="AlphaFoldDB" id="A0A821CX32"/>
<comment type="caution">
    <text evidence="1">The sequence shown here is derived from an EMBL/GenBank/DDBJ whole genome shotgun (WGS) entry which is preliminary data.</text>
</comment>
<name>A0A821CX32_9BILA</name>
<feature type="non-terminal residue" evidence="1">
    <location>
        <position position="1"/>
    </location>
</feature>
<proteinExistence type="predicted"/>
<evidence type="ECO:0000313" key="2">
    <source>
        <dbReference type="Proteomes" id="UP000663873"/>
    </source>
</evidence>
<keyword evidence="2" id="KW-1185">Reference proteome</keyword>
<dbReference type="EMBL" id="CAJOBP010026192">
    <property type="protein sequence ID" value="CAF4612437.1"/>
    <property type="molecule type" value="Genomic_DNA"/>
</dbReference>
<organism evidence="1 2">
    <name type="scientific">Rotaria socialis</name>
    <dbReference type="NCBI Taxonomy" id="392032"/>
    <lineage>
        <taxon>Eukaryota</taxon>
        <taxon>Metazoa</taxon>
        <taxon>Spiralia</taxon>
        <taxon>Gnathifera</taxon>
        <taxon>Rotifera</taxon>
        <taxon>Eurotatoria</taxon>
        <taxon>Bdelloidea</taxon>
        <taxon>Philodinida</taxon>
        <taxon>Philodinidae</taxon>
        <taxon>Rotaria</taxon>
    </lineage>
</organism>
<evidence type="ECO:0000313" key="1">
    <source>
        <dbReference type="EMBL" id="CAF4612437.1"/>
    </source>
</evidence>